<dbReference type="GO" id="GO:0003700">
    <property type="term" value="F:DNA-binding transcription factor activity"/>
    <property type="evidence" value="ECO:0007669"/>
    <property type="project" value="InterPro"/>
</dbReference>
<evidence type="ECO:0000256" key="4">
    <source>
        <dbReference type="ARBA" id="ARBA00023159"/>
    </source>
</evidence>
<dbReference type="PRINTS" id="PR00039">
    <property type="entry name" value="HTHLYSR"/>
</dbReference>
<dbReference type="GO" id="GO:2000142">
    <property type="term" value="P:regulation of DNA-templated transcription initiation"/>
    <property type="evidence" value="ECO:0007669"/>
    <property type="project" value="TreeGrafter"/>
</dbReference>
<evidence type="ECO:0000256" key="3">
    <source>
        <dbReference type="ARBA" id="ARBA00023125"/>
    </source>
</evidence>
<feature type="domain" description="HTH lysR-type" evidence="6">
    <location>
        <begin position="9"/>
        <end position="66"/>
    </location>
</feature>
<evidence type="ECO:0000256" key="1">
    <source>
        <dbReference type="ARBA" id="ARBA00009437"/>
    </source>
</evidence>
<dbReference type="InterPro" id="IPR000847">
    <property type="entry name" value="LysR_HTH_N"/>
</dbReference>
<evidence type="ECO:0000259" key="6">
    <source>
        <dbReference type="PROSITE" id="PS50931"/>
    </source>
</evidence>
<dbReference type="Proteomes" id="UP000443843">
    <property type="component" value="Unassembled WGS sequence"/>
</dbReference>
<accession>A0A844W1B2</accession>
<comment type="caution">
    <text evidence="7">The sequence shown here is derived from an EMBL/GenBank/DDBJ whole genome shotgun (WGS) entry which is preliminary data.</text>
</comment>
<evidence type="ECO:0000313" key="8">
    <source>
        <dbReference type="Proteomes" id="UP000443843"/>
    </source>
</evidence>
<name>A0A844W1B2_9RHOB</name>
<reference evidence="7 8" key="1">
    <citation type="submission" date="2019-11" db="EMBL/GenBank/DDBJ databases">
        <title>Pseudooceanicola pacifica sp. nov., isolated from deep-sea sediment of the Pacific Ocean.</title>
        <authorList>
            <person name="Lyu L."/>
        </authorList>
    </citation>
    <scope>NUCLEOTIDE SEQUENCE [LARGE SCALE GENOMIC DNA]</scope>
    <source>
        <strain evidence="7 8">216_PA32_1</strain>
    </source>
</reference>
<keyword evidence="8" id="KW-1185">Reference proteome</keyword>
<dbReference type="PROSITE" id="PS50931">
    <property type="entry name" value="HTH_LYSR"/>
    <property type="match status" value="1"/>
</dbReference>
<keyword evidence="3" id="KW-0238">DNA-binding</keyword>
<dbReference type="Gene3D" id="1.10.10.10">
    <property type="entry name" value="Winged helix-like DNA-binding domain superfamily/Winged helix DNA-binding domain"/>
    <property type="match status" value="1"/>
</dbReference>
<dbReference type="Gene3D" id="3.40.190.290">
    <property type="match status" value="1"/>
</dbReference>
<dbReference type="InterPro" id="IPR005119">
    <property type="entry name" value="LysR_subst-bd"/>
</dbReference>
<proteinExistence type="inferred from homology"/>
<keyword evidence="5" id="KW-0804">Transcription</keyword>
<evidence type="ECO:0000313" key="7">
    <source>
        <dbReference type="EMBL" id="MWB77537.1"/>
    </source>
</evidence>
<dbReference type="PANTHER" id="PTHR30293:SF0">
    <property type="entry name" value="NITROGEN ASSIMILATION REGULATORY PROTEIN NAC"/>
    <property type="match status" value="1"/>
</dbReference>
<dbReference type="InterPro" id="IPR036390">
    <property type="entry name" value="WH_DNA-bd_sf"/>
</dbReference>
<dbReference type="Pfam" id="PF03466">
    <property type="entry name" value="LysR_substrate"/>
    <property type="match status" value="1"/>
</dbReference>
<dbReference type="PANTHER" id="PTHR30293">
    <property type="entry name" value="TRANSCRIPTIONAL REGULATORY PROTEIN NAC-RELATED"/>
    <property type="match status" value="1"/>
</dbReference>
<evidence type="ECO:0000256" key="5">
    <source>
        <dbReference type="ARBA" id="ARBA00023163"/>
    </source>
</evidence>
<dbReference type="AlphaFoldDB" id="A0A844W1B2"/>
<dbReference type="GO" id="GO:0003677">
    <property type="term" value="F:DNA binding"/>
    <property type="evidence" value="ECO:0007669"/>
    <property type="project" value="UniProtKB-KW"/>
</dbReference>
<dbReference type="FunFam" id="1.10.10.10:FF:000001">
    <property type="entry name" value="LysR family transcriptional regulator"/>
    <property type="match status" value="1"/>
</dbReference>
<dbReference type="SUPFAM" id="SSF53850">
    <property type="entry name" value="Periplasmic binding protein-like II"/>
    <property type="match status" value="1"/>
</dbReference>
<keyword evidence="2" id="KW-0805">Transcription regulation</keyword>
<dbReference type="InterPro" id="IPR036388">
    <property type="entry name" value="WH-like_DNA-bd_sf"/>
</dbReference>
<dbReference type="SUPFAM" id="SSF46785">
    <property type="entry name" value="Winged helix' DNA-binding domain"/>
    <property type="match status" value="1"/>
</dbReference>
<protein>
    <submittedName>
        <fullName evidence="7">LysR family transcriptional regulator</fullName>
    </submittedName>
</protein>
<dbReference type="EMBL" id="WNXQ01000003">
    <property type="protein sequence ID" value="MWB77537.1"/>
    <property type="molecule type" value="Genomic_DNA"/>
</dbReference>
<dbReference type="Pfam" id="PF00126">
    <property type="entry name" value="HTH_1"/>
    <property type="match status" value="1"/>
</dbReference>
<keyword evidence="4" id="KW-0010">Activator</keyword>
<organism evidence="7 8">
    <name type="scientific">Pseudooceanicola pacificus</name>
    <dbReference type="NCBI Taxonomy" id="2676438"/>
    <lineage>
        <taxon>Bacteria</taxon>
        <taxon>Pseudomonadati</taxon>
        <taxon>Pseudomonadota</taxon>
        <taxon>Alphaproteobacteria</taxon>
        <taxon>Rhodobacterales</taxon>
        <taxon>Paracoccaceae</taxon>
        <taxon>Pseudooceanicola</taxon>
    </lineage>
</organism>
<dbReference type="RefSeq" id="WP_160381815.1">
    <property type="nucleotide sequence ID" value="NZ_WNXQ01000003.1"/>
</dbReference>
<sequence>MKLDRRTSIELRQLQFMIALADTKTVSGAAALLSVAQPSLSEALAKLEDQLDTQLVIRSSRGTRLTEAGEVFVAHARKFVADMGRAWDEVRRIGGATGGEVSLAISPSLAILLSVPLAETLRVEHPDIKLRIVEAMSGTVRDWVMSDEVNLGIIYQGQNCSHLNSVHILTEDLFFVHAVDDWPAEVRPVSAPGAAMEFADLVRLPLIMPSERHGLRAHFENAAKTEGLTTNVDMEIDSLRHISSIVARASAYTVQSHAAVFELVEQGLVRITPVRNPVLRRNAYLVHKRETPMSVASQIVQATLVSILRELVFRHRIQARVISEPRLVAE</sequence>
<evidence type="ECO:0000256" key="2">
    <source>
        <dbReference type="ARBA" id="ARBA00023015"/>
    </source>
</evidence>
<gene>
    <name evidence="7" type="ORF">GLS40_05835</name>
</gene>
<comment type="similarity">
    <text evidence="1">Belongs to the LysR transcriptional regulatory family.</text>
</comment>